<feature type="region of interest" description="Disordered" evidence="1">
    <location>
        <begin position="284"/>
        <end position="310"/>
    </location>
</feature>
<dbReference type="Gene3D" id="3.40.50.2300">
    <property type="match status" value="1"/>
</dbReference>
<feature type="compositionally biased region" description="Low complexity" evidence="1">
    <location>
        <begin position="72"/>
        <end position="91"/>
    </location>
</feature>
<dbReference type="Proteomes" id="UP000887577">
    <property type="component" value="Unplaced"/>
</dbReference>
<evidence type="ECO:0000313" key="3">
    <source>
        <dbReference type="Proteomes" id="UP000887577"/>
    </source>
</evidence>
<dbReference type="AlphaFoldDB" id="A0A914Y353"/>
<keyword evidence="2" id="KW-0812">Transmembrane</keyword>
<feature type="transmembrane region" description="Helical" evidence="2">
    <location>
        <begin position="106"/>
        <end position="124"/>
    </location>
</feature>
<reference evidence="4" key="1">
    <citation type="submission" date="2022-11" db="UniProtKB">
        <authorList>
            <consortium name="WormBaseParasite"/>
        </authorList>
    </citation>
    <scope>IDENTIFICATION</scope>
</reference>
<protein>
    <submittedName>
        <fullName evidence="4">Protein-tyrosine-phosphatase</fullName>
    </submittedName>
</protein>
<organism evidence="3 4">
    <name type="scientific">Panagrolaimus superbus</name>
    <dbReference type="NCBI Taxonomy" id="310955"/>
    <lineage>
        <taxon>Eukaryota</taxon>
        <taxon>Metazoa</taxon>
        <taxon>Ecdysozoa</taxon>
        <taxon>Nematoda</taxon>
        <taxon>Chromadorea</taxon>
        <taxon>Rhabditida</taxon>
        <taxon>Tylenchina</taxon>
        <taxon>Panagrolaimomorpha</taxon>
        <taxon>Panagrolaimoidea</taxon>
        <taxon>Panagrolaimidae</taxon>
        <taxon>Panagrolaimus</taxon>
    </lineage>
</organism>
<name>A0A914Y353_9BILA</name>
<dbReference type="WBParaSite" id="PSU_v2.g13662.t1">
    <property type="protein sequence ID" value="PSU_v2.g13662.t1"/>
    <property type="gene ID" value="PSU_v2.g13662"/>
</dbReference>
<evidence type="ECO:0000313" key="4">
    <source>
        <dbReference type="WBParaSite" id="PSU_v2.g13662.t1"/>
    </source>
</evidence>
<evidence type="ECO:0000256" key="2">
    <source>
        <dbReference type="SAM" id="Phobius"/>
    </source>
</evidence>
<evidence type="ECO:0000256" key="1">
    <source>
        <dbReference type="SAM" id="MobiDB-lite"/>
    </source>
</evidence>
<keyword evidence="2" id="KW-0472">Membrane</keyword>
<feature type="region of interest" description="Disordered" evidence="1">
    <location>
        <begin position="65"/>
        <end position="91"/>
    </location>
</feature>
<proteinExistence type="predicted"/>
<accession>A0A914Y353</accession>
<keyword evidence="2" id="KW-1133">Transmembrane helix</keyword>
<dbReference type="InterPro" id="IPR036196">
    <property type="entry name" value="Ptyr_pPase_sf"/>
</dbReference>
<dbReference type="SUPFAM" id="SSF52788">
    <property type="entry name" value="Phosphotyrosine protein phosphatases I"/>
    <property type="match status" value="1"/>
</dbReference>
<keyword evidence="3" id="KW-1185">Reference proteome</keyword>
<sequence length="310" mass="30351">MDLVITVCDAAAAEACPVVFGDFIRSHWGLPDPAEAEGSDADKAAAFAHAHAIVKARVAGPAGTARARVARPRNAAAGAGPDRPPAAGSAHAMSTAAPMGLFERHLTLWVALCIIAGTLLGHFLPGAFASLAAAEVARPGGTERRDHGGGLCAGGGAAAGAVGHHRTVGYVAAVGRPVHHGSGAGGRVAAPLDPVAPWPARAAGGAAPAGPTVTVGTAADAGAAVRVPGPADRAAAAGDCIDRGPDPDPGLFHLRPGLPAQPAPGCGALRGRAVGTDRRQQLLRTGGCDGRGPVRCPLRRGAGHGGGSAD</sequence>